<evidence type="ECO:0000313" key="2">
    <source>
        <dbReference type="EMBL" id="MDN4072044.1"/>
    </source>
</evidence>
<dbReference type="PANTHER" id="PTHR47547">
    <property type="match status" value="1"/>
</dbReference>
<keyword evidence="1" id="KW-1133">Transmembrane helix</keyword>
<feature type="transmembrane region" description="Helical" evidence="1">
    <location>
        <begin position="92"/>
        <end position="113"/>
    </location>
</feature>
<name>A0ABT8E299_9BACL</name>
<feature type="transmembrane region" description="Helical" evidence="1">
    <location>
        <begin position="34"/>
        <end position="55"/>
    </location>
</feature>
<feature type="transmembrane region" description="Helical" evidence="1">
    <location>
        <begin position="125"/>
        <end position="144"/>
    </location>
</feature>
<evidence type="ECO:0000313" key="3">
    <source>
        <dbReference type="Proteomes" id="UP001168694"/>
    </source>
</evidence>
<sequence>MDASTSLKALTFIVGPVSLMSLRHKVPKLERPFLLRAAKIVTPLAFVGATLVIYWSKWKVVSFIIPITILSLILYFVFAYREPSHTKEIVKLHLKSGWWLIIYYLFLLAMSYAGSYGPGAKTDHLIHAPWDTLVAGLSPILLLGRTCRA</sequence>
<keyword evidence="1" id="KW-0472">Membrane</keyword>
<dbReference type="Proteomes" id="UP001168694">
    <property type="component" value="Unassembled WGS sequence"/>
</dbReference>
<keyword evidence="3" id="KW-1185">Reference proteome</keyword>
<dbReference type="RefSeq" id="WP_290398185.1">
    <property type="nucleotide sequence ID" value="NZ_JAUHLN010000001.1"/>
</dbReference>
<evidence type="ECO:0000256" key="1">
    <source>
        <dbReference type="SAM" id="Phobius"/>
    </source>
</evidence>
<dbReference type="EMBL" id="JAUHLN010000001">
    <property type="protein sequence ID" value="MDN4072044.1"/>
    <property type="molecule type" value="Genomic_DNA"/>
</dbReference>
<protein>
    <submittedName>
        <fullName evidence="2">Uncharacterized protein</fullName>
    </submittedName>
</protein>
<dbReference type="PANTHER" id="PTHR47547:SF1">
    <property type="entry name" value="ASPARTATE-PROTON SYMPORTER"/>
    <property type="match status" value="1"/>
</dbReference>
<accession>A0ABT8E299</accession>
<reference evidence="2" key="1">
    <citation type="submission" date="2023-06" db="EMBL/GenBank/DDBJ databases">
        <title>Draft Genome Sequences of Representative Paenibacillus Polymyxa, Bacillus cereus, Fictibacillus sp., and Brevibacillus agri Strains Isolated from Amazonian Dark Earth.</title>
        <authorList>
            <person name="Pellegrinetti T.A."/>
            <person name="Cunha I.C.M."/>
            <person name="Chaves M.G."/>
            <person name="Freitas A.S."/>
            <person name="Silva A.V.R."/>
            <person name="Tsai S.M."/>
            <person name="Mendes L.W."/>
        </authorList>
    </citation>
    <scope>NUCLEOTIDE SEQUENCE</scope>
    <source>
        <strain evidence="2">CENA-BCM004</strain>
    </source>
</reference>
<gene>
    <name evidence="2" type="ORF">QYF49_03230</name>
</gene>
<dbReference type="InterPro" id="IPR052962">
    <property type="entry name" value="AA_Transporter_AGT"/>
</dbReference>
<comment type="caution">
    <text evidence="2">The sequence shown here is derived from an EMBL/GenBank/DDBJ whole genome shotgun (WGS) entry which is preliminary data.</text>
</comment>
<feature type="transmembrane region" description="Helical" evidence="1">
    <location>
        <begin position="61"/>
        <end position="80"/>
    </location>
</feature>
<organism evidence="2 3">
    <name type="scientific">Fictibacillus terranigra</name>
    <dbReference type="NCBI Taxonomy" id="3058424"/>
    <lineage>
        <taxon>Bacteria</taxon>
        <taxon>Bacillati</taxon>
        <taxon>Bacillota</taxon>
        <taxon>Bacilli</taxon>
        <taxon>Bacillales</taxon>
        <taxon>Fictibacillaceae</taxon>
        <taxon>Fictibacillus</taxon>
    </lineage>
</organism>
<proteinExistence type="predicted"/>
<keyword evidence="1" id="KW-0812">Transmembrane</keyword>